<dbReference type="EMBL" id="MCBQ01011122">
    <property type="protein sequence ID" value="RKF66796.1"/>
    <property type="molecule type" value="Genomic_DNA"/>
</dbReference>
<feature type="region of interest" description="Disordered" evidence="1">
    <location>
        <begin position="66"/>
        <end position="91"/>
    </location>
</feature>
<sequence length="827" mass="93626">MESSSESASISPDTPILDDSGDLRFPSPDADSRITSWVQNITRKKMAYDSDDIFDEGILGGSAYELIDTDDESRDDNATESVSSTDYDRSDDITSLVNTECNEDGCEENTENTCDPTFLDLKVEDAFNSPTIDIHDGSTGKIEVPLFPYSEFDEYFNEKNGTFSVKHTVAELDEEQASNALSLMQFDHLPKSVVLSVRQKMKKLSLSTKDPLRIFYVGNYSAKQEIIHKIASTITISVDNAKMDQQRRHLGSQHFNVVPISAFESERAPEIELRHSSRYQIKVDSCKSAQNIKSKDDLGIPDLIKLVLDDDCVCYSIPSGKDHFTVETDWEAPDITVIYLSDDDDMTVRNTIITVAEFIERHQIPSIVISQKLMLDFSLLPLDQDSIHLCLESRDPIKGGDIIHRRLPIDLASFLNVDARQMNRNLAYLTGLYEPLKGLITSKPNMIKKNSPDKNDSYMKKIDFFSWDQASSILRFAFSYRVYLLGFFLAIMTVISTYNTISGPSILVNNKSVSTFSKLPKAARHGILDHQILITSSTHKPLEKSAKDMPGTYFFSSSPGEEFYSSTGKSKQDRTFSKTQKSSALFVCTAEIYTDQEVIIRISGRINLSLPKNEVISFSVLRGNDEIDIRQAYSSGIVTLFFISKKEAHGIVDISIKTLKNSAVLNENCTLDFGLSATHFWQLLKNKMSSIIPDDYVDVNYLDHIREAINVTDNLITESRVSLSKMNNFYNKTINFVILASDTLNDTATTISSATIKKFAIYTKDAAMKVSRSTRMLNKFKKLFYKKIFLAQSRSMILWLKLKGMEKEAKQYYERAFAFKRNYQRRK</sequence>
<organism evidence="2 3">
    <name type="scientific">Golovinomyces cichoracearum</name>
    <dbReference type="NCBI Taxonomy" id="62708"/>
    <lineage>
        <taxon>Eukaryota</taxon>
        <taxon>Fungi</taxon>
        <taxon>Dikarya</taxon>
        <taxon>Ascomycota</taxon>
        <taxon>Pezizomycotina</taxon>
        <taxon>Leotiomycetes</taxon>
        <taxon>Erysiphales</taxon>
        <taxon>Erysiphaceae</taxon>
        <taxon>Golovinomyces</taxon>
    </lineage>
</organism>
<keyword evidence="3" id="KW-1185">Reference proteome</keyword>
<accession>A0A420I8W7</accession>
<comment type="caution">
    <text evidence="2">The sequence shown here is derived from an EMBL/GenBank/DDBJ whole genome shotgun (WGS) entry which is preliminary data.</text>
</comment>
<reference evidence="2 3" key="1">
    <citation type="journal article" date="2018" name="BMC Genomics">
        <title>Comparative genome analyses reveal sequence features reflecting distinct modes of host-adaptation between dicot and monocot powdery mildew.</title>
        <authorList>
            <person name="Wu Y."/>
            <person name="Ma X."/>
            <person name="Pan Z."/>
            <person name="Kale S.D."/>
            <person name="Song Y."/>
            <person name="King H."/>
            <person name="Zhang Q."/>
            <person name="Presley C."/>
            <person name="Deng X."/>
            <person name="Wei C.I."/>
            <person name="Xiao S."/>
        </authorList>
    </citation>
    <scope>NUCLEOTIDE SEQUENCE [LARGE SCALE GENOMIC DNA]</scope>
    <source>
        <strain evidence="2">UMSG3</strain>
    </source>
</reference>
<name>A0A420I8W7_9PEZI</name>
<gene>
    <name evidence="2" type="ORF">GcM3_111001</name>
</gene>
<evidence type="ECO:0000313" key="2">
    <source>
        <dbReference type="EMBL" id="RKF66796.1"/>
    </source>
</evidence>
<proteinExistence type="predicted"/>
<feature type="region of interest" description="Disordered" evidence="1">
    <location>
        <begin position="1"/>
        <end position="31"/>
    </location>
</feature>
<evidence type="ECO:0000256" key="1">
    <source>
        <dbReference type="SAM" id="MobiDB-lite"/>
    </source>
</evidence>
<dbReference type="Proteomes" id="UP000283383">
    <property type="component" value="Unassembled WGS sequence"/>
</dbReference>
<protein>
    <submittedName>
        <fullName evidence="2">Uncharacterized protein</fullName>
    </submittedName>
</protein>
<feature type="compositionally biased region" description="Low complexity" evidence="1">
    <location>
        <begin position="1"/>
        <end position="11"/>
    </location>
</feature>
<dbReference type="AlphaFoldDB" id="A0A420I8W7"/>
<evidence type="ECO:0000313" key="3">
    <source>
        <dbReference type="Proteomes" id="UP000283383"/>
    </source>
</evidence>
<dbReference type="STRING" id="62708.A0A420I8W7"/>